<dbReference type="AlphaFoldDB" id="A0A6B0U0K9"/>
<feature type="transmembrane region" description="Helical" evidence="7">
    <location>
        <begin position="31"/>
        <end position="49"/>
    </location>
</feature>
<dbReference type="InterPro" id="IPR007341">
    <property type="entry name" value="Transgly_assoc"/>
</dbReference>
<evidence type="ECO:0000256" key="2">
    <source>
        <dbReference type="ARBA" id="ARBA00011006"/>
    </source>
</evidence>
<evidence type="ECO:0000256" key="3">
    <source>
        <dbReference type="ARBA" id="ARBA00022475"/>
    </source>
</evidence>
<accession>A0A6B0U0K9</accession>
<evidence type="ECO:0000256" key="1">
    <source>
        <dbReference type="ARBA" id="ARBA00004651"/>
    </source>
</evidence>
<evidence type="ECO:0000256" key="5">
    <source>
        <dbReference type="ARBA" id="ARBA00022989"/>
    </source>
</evidence>
<gene>
    <name evidence="8" type="ORF">GSH16_15090</name>
</gene>
<keyword evidence="9" id="KW-1185">Reference proteome</keyword>
<dbReference type="PANTHER" id="PTHR33884">
    <property type="entry name" value="UPF0410 PROTEIN YMGE"/>
    <property type="match status" value="1"/>
</dbReference>
<keyword evidence="3" id="KW-1003">Cell membrane</keyword>
<name>A0A6B0U0K9_9RHOB</name>
<protein>
    <submittedName>
        <fullName evidence="8">GlsB/YeaQ/YmgE family stress response membrane protein</fullName>
    </submittedName>
</protein>
<proteinExistence type="inferred from homology"/>
<keyword evidence="6 7" id="KW-0472">Membrane</keyword>
<comment type="subcellular location">
    <subcellularLocation>
        <location evidence="1">Cell membrane</location>
        <topology evidence="1">Multi-pass membrane protein</topology>
    </subcellularLocation>
</comment>
<feature type="transmembrane region" description="Helical" evidence="7">
    <location>
        <begin position="6"/>
        <end position="24"/>
    </location>
</feature>
<evidence type="ECO:0000313" key="9">
    <source>
        <dbReference type="Proteomes" id="UP000436016"/>
    </source>
</evidence>
<keyword evidence="5 7" id="KW-1133">Transmembrane helix</keyword>
<evidence type="ECO:0000256" key="4">
    <source>
        <dbReference type="ARBA" id="ARBA00022692"/>
    </source>
</evidence>
<sequence>MDIVGFIIWLLIGAIAGWLAGQIMKGSGFGLIGNIVVGIVGAVIGGWLLGSLIPLAGYLGTIVYGTIGAVILLAIIGLFKKA</sequence>
<evidence type="ECO:0000256" key="6">
    <source>
        <dbReference type="ARBA" id="ARBA00023136"/>
    </source>
</evidence>
<comment type="similarity">
    <text evidence="2">Belongs to the UPF0410 family.</text>
</comment>
<dbReference type="GO" id="GO:0005886">
    <property type="term" value="C:plasma membrane"/>
    <property type="evidence" value="ECO:0007669"/>
    <property type="project" value="UniProtKB-SubCell"/>
</dbReference>
<comment type="caution">
    <text evidence="8">The sequence shown here is derived from an EMBL/GenBank/DDBJ whole genome shotgun (WGS) entry which is preliminary data.</text>
</comment>
<dbReference type="RefSeq" id="WP_160856445.1">
    <property type="nucleotide sequence ID" value="NZ_WUWG01000008.1"/>
</dbReference>
<evidence type="ECO:0000313" key="8">
    <source>
        <dbReference type="EMBL" id="MXU66773.1"/>
    </source>
</evidence>
<dbReference type="Pfam" id="PF04226">
    <property type="entry name" value="Transgly_assoc"/>
    <property type="match status" value="1"/>
</dbReference>
<reference evidence="8 9" key="1">
    <citation type="submission" date="2019-12" db="EMBL/GenBank/DDBJ databases">
        <title>Strain KN286 was isolated from seawater, which was collected from Caroline Seamount in the tropical western Pacific.</title>
        <authorList>
            <person name="Wang Q."/>
        </authorList>
    </citation>
    <scope>NUCLEOTIDE SEQUENCE [LARGE SCALE GENOMIC DNA]</scope>
    <source>
        <strain evidence="8 9">KN286</strain>
    </source>
</reference>
<dbReference type="PANTHER" id="PTHR33884:SF3">
    <property type="entry name" value="UPF0410 PROTEIN YMGE"/>
    <property type="match status" value="1"/>
</dbReference>
<evidence type="ECO:0000256" key="7">
    <source>
        <dbReference type="SAM" id="Phobius"/>
    </source>
</evidence>
<dbReference type="EMBL" id="WUWG01000008">
    <property type="protein sequence ID" value="MXU66773.1"/>
    <property type="molecule type" value="Genomic_DNA"/>
</dbReference>
<feature type="transmembrane region" description="Helical" evidence="7">
    <location>
        <begin position="55"/>
        <end position="79"/>
    </location>
</feature>
<dbReference type="Proteomes" id="UP000436016">
    <property type="component" value="Unassembled WGS sequence"/>
</dbReference>
<keyword evidence="4 7" id="KW-0812">Transmembrane</keyword>
<organism evidence="8 9">
    <name type="scientific">Oceanomicrobium pacificus</name>
    <dbReference type="NCBI Taxonomy" id="2692916"/>
    <lineage>
        <taxon>Bacteria</taxon>
        <taxon>Pseudomonadati</taxon>
        <taxon>Pseudomonadota</taxon>
        <taxon>Alphaproteobacteria</taxon>
        <taxon>Rhodobacterales</taxon>
        <taxon>Paracoccaceae</taxon>
        <taxon>Oceanomicrobium</taxon>
    </lineage>
</organism>